<feature type="chain" id="PRO_5046347956" description="Small secreted protein" evidence="2">
    <location>
        <begin position="32"/>
        <end position="185"/>
    </location>
</feature>
<name>A0ABS7RQB1_9ACTN</name>
<sequence>MKRLPAALTAPVVAFALLAGCSGGGSSTDSAEETGAESTPTPSEPAEESPSAGASDPAVANAPGADTEYCKLLSTDFATLFSSIQGPDDVTRAIDVIEDIVAEAPPEVADEWKTMSGALDDMEGALRKAAELQQQAASGKVSQKELQRKTQDLMKDMESLDTPQNNEAGDTVAKHAADYCGVTLG</sequence>
<dbReference type="EMBL" id="JAIEZQ010000002">
    <property type="protein sequence ID" value="MBY9076238.1"/>
    <property type="molecule type" value="Genomic_DNA"/>
</dbReference>
<dbReference type="PROSITE" id="PS51257">
    <property type="entry name" value="PROKAR_LIPOPROTEIN"/>
    <property type="match status" value="1"/>
</dbReference>
<organism evidence="3 4">
    <name type="scientific">Nocardioides jiangsuensis</name>
    <dbReference type="NCBI Taxonomy" id="2866161"/>
    <lineage>
        <taxon>Bacteria</taxon>
        <taxon>Bacillati</taxon>
        <taxon>Actinomycetota</taxon>
        <taxon>Actinomycetes</taxon>
        <taxon>Propionibacteriales</taxon>
        <taxon>Nocardioidaceae</taxon>
        <taxon>Nocardioides</taxon>
    </lineage>
</organism>
<gene>
    <name evidence="3" type="ORF">K1X13_15500</name>
</gene>
<evidence type="ECO:0000256" key="2">
    <source>
        <dbReference type="SAM" id="SignalP"/>
    </source>
</evidence>
<evidence type="ECO:0008006" key="5">
    <source>
        <dbReference type="Google" id="ProtNLM"/>
    </source>
</evidence>
<evidence type="ECO:0000313" key="3">
    <source>
        <dbReference type="EMBL" id="MBY9076238.1"/>
    </source>
</evidence>
<proteinExistence type="predicted"/>
<evidence type="ECO:0000256" key="1">
    <source>
        <dbReference type="SAM" id="MobiDB-lite"/>
    </source>
</evidence>
<comment type="caution">
    <text evidence="3">The sequence shown here is derived from an EMBL/GenBank/DDBJ whole genome shotgun (WGS) entry which is preliminary data.</text>
</comment>
<keyword evidence="4" id="KW-1185">Reference proteome</keyword>
<reference evidence="3 4" key="1">
    <citation type="submission" date="2021-08" db="EMBL/GenBank/DDBJ databases">
        <title>Nocardioides bacterium WL0053 sp. nov., isolated from the sediment.</title>
        <authorList>
            <person name="Wang L."/>
            <person name="Zhang D."/>
            <person name="Zhang A."/>
        </authorList>
    </citation>
    <scope>NUCLEOTIDE SEQUENCE [LARGE SCALE GENOMIC DNA]</scope>
    <source>
        <strain evidence="3 4">WL0053</strain>
    </source>
</reference>
<keyword evidence="2" id="KW-0732">Signal</keyword>
<dbReference type="Proteomes" id="UP000754710">
    <property type="component" value="Unassembled WGS sequence"/>
</dbReference>
<feature type="region of interest" description="Disordered" evidence="1">
    <location>
        <begin position="23"/>
        <end position="63"/>
    </location>
</feature>
<evidence type="ECO:0000313" key="4">
    <source>
        <dbReference type="Proteomes" id="UP000754710"/>
    </source>
</evidence>
<accession>A0ABS7RQB1</accession>
<feature type="signal peptide" evidence="2">
    <location>
        <begin position="1"/>
        <end position="31"/>
    </location>
</feature>
<feature type="compositionally biased region" description="Low complexity" evidence="1">
    <location>
        <begin position="48"/>
        <end position="58"/>
    </location>
</feature>
<protein>
    <recommendedName>
        <fullName evidence="5">Small secreted protein</fullName>
    </recommendedName>
</protein>
<dbReference type="RefSeq" id="WP_221025902.1">
    <property type="nucleotide sequence ID" value="NZ_JAIEZQ010000002.1"/>
</dbReference>